<accession>A0A1I7S8Q1</accession>
<dbReference type="eggNOG" id="KOG3990">
    <property type="taxonomic scope" value="Eukaryota"/>
</dbReference>
<feature type="region of interest" description="Disordered" evidence="4">
    <location>
        <begin position="96"/>
        <end position="132"/>
    </location>
</feature>
<organism evidence="6 8">
    <name type="scientific">Bursaphelenchus xylophilus</name>
    <name type="common">Pinewood nematode worm</name>
    <name type="synonym">Aphelenchoides xylophilus</name>
    <dbReference type="NCBI Taxonomy" id="6326"/>
    <lineage>
        <taxon>Eukaryota</taxon>
        <taxon>Metazoa</taxon>
        <taxon>Ecdysozoa</taxon>
        <taxon>Nematoda</taxon>
        <taxon>Chromadorea</taxon>
        <taxon>Rhabditida</taxon>
        <taxon>Tylenchina</taxon>
        <taxon>Tylenchomorpha</taxon>
        <taxon>Aphelenchoidea</taxon>
        <taxon>Aphelenchoididae</taxon>
        <taxon>Bursaphelenchus</taxon>
    </lineage>
</organism>
<dbReference type="Pfam" id="PF16046">
    <property type="entry name" value="FAM76"/>
    <property type="match status" value="1"/>
</dbReference>
<keyword evidence="7" id="KW-1185">Reference proteome</keyword>
<name>A0A1I7S8Q1_BURXY</name>
<protein>
    <submittedName>
        <fullName evidence="5">(pine wood nematode) hypothetical protein</fullName>
    </submittedName>
</protein>
<feature type="compositionally biased region" description="Low complexity" evidence="4">
    <location>
        <begin position="123"/>
        <end position="132"/>
    </location>
</feature>
<dbReference type="Proteomes" id="UP000582659">
    <property type="component" value="Unassembled WGS sequence"/>
</dbReference>
<evidence type="ECO:0000256" key="1">
    <source>
        <dbReference type="ARBA" id="ARBA00009097"/>
    </source>
</evidence>
<evidence type="ECO:0000256" key="2">
    <source>
        <dbReference type="ARBA" id="ARBA00023054"/>
    </source>
</evidence>
<reference evidence="5" key="2">
    <citation type="submission" date="2020-09" db="EMBL/GenBank/DDBJ databases">
        <authorList>
            <person name="Kikuchi T."/>
        </authorList>
    </citation>
    <scope>NUCLEOTIDE SEQUENCE</scope>
    <source>
        <strain evidence="5">Ka4C1</strain>
    </source>
</reference>
<dbReference type="SMR" id="A0A1I7S8Q1"/>
<evidence type="ECO:0000313" key="7">
    <source>
        <dbReference type="Proteomes" id="UP000659654"/>
    </source>
</evidence>
<gene>
    <name evidence="5" type="ORF">BXYJ_LOCUS2640</name>
</gene>
<evidence type="ECO:0000313" key="8">
    <source>
        <dbReference type="WBParaSite" id="BXY_0939600.1"/>
    </source>
</evidence>
<feature type="coiled-coil region" evidence="3">
    <location>
        <begin position="163"/>
        <end position="204"/>
    </location>
</feature>
<evidence type="ECO:0000256" key="3">
    <source>
        <dbReference type="SAM" id="Coils"/>
    </source>
</evidence>
<dbReference type="EMBL" id="CAJFCV020000001">
    <property type="protein sequence ID" value="CAG9089348.1"/>
    <property type="molecule type" value="Genomic_DNA"/>
</dbReference>
<proteinExistence type="inferred from homology"/>
<dbReference type="InterPro" id="IPR032017">
    <property type="entry name" value="FAM76"/>
</dbReference>
<dbReference type="GO" id="GO:0016607">
    <property type="term" value="C:nuclear speck"/>
    <property type="evidence" value="ECO:0007669"/>
    <property type="project" value="TreeGrafter"/>
</dbReference>
<evidence type="ECO:0000313" key="6">
    <source>
        <dbReference type="Proteomes" id="UP000095284"/>
    </source>
</evidence>
<sequence>MKRCNYCNREIASKSGPHCDKCIKNQAKYGAPTTCKYCKLPAAFVDQKCVHCAYSERKNGPPKECPNCRQKAAFKDPAKPGKLCCRPCALKFGKDTSSKHRRHSEHATTSKTSKHSKERSSHSHSTSQHKSFTSNALASIMPVIGKNVNSLTPSTSGITMLGMESPEEKIQQLRERNEELQRQVINLQKQLREKQERVVELEAEKYLRDNEAADKVKEIKGLFDSTVTKLQKQIEQLHKELATKKK</sequence>
<dbReference type="Proteomes" id="UP000095284">
    <property type="component" value="Unplaced"/>
</dbReference>
<keyword evidence="2 3" id="KW-0175">Coiled coil</keyword>
<dbReference type="EMBL" id="CAJFDI010000001">
    <property type="protein sequence ID" value="CAD5211876.1"/>
    <property type="molecule type" value="Genomic_DNA"/>
</dbReference>
<dbReference type="PANTHER" id="PTHR46176">
    <property type="entry name" value="LD21662P"/>
    <property type="match status" value="1"/>
</dbReference>
<dbReference type="PANTHER" id="PTHR46176:SF1">
    <property type="entry name" value="LD21662P"/>
    <property type="match status" value="1"/>
</dbReference>
<dbReference type="OrthoDB" id="3689at2759"/>
<dbReference type="WBParaSite" id="BXY_0939600.1">
    <property type="protein sequence ID" value="BXY_0939600.1"/>
    <property type="gene ID" value="BXY_0939600"/>
</dbReference>
<reference evidence="8" key="1">
    <citation type="submission" date="2016-11" db="UniProtKB">
        <authorList>
            <consortium name="WormBaseParasite"/>
        </authorList>
    </citation>
    <scope>IDENTIFICATION</scope>
</reference>
<dbReference type="Proteomes" id="UP000659654">
    <property type="component" value="Unassembled WGS sequence"/>
</dbReference>
<comment type="similarity">
    <text evidence="1">Belongs to the FAM76 family.</text>
</comment>
<evidence type="ECO:0000256" key="4">
    <source>
        <dbReference type="SAM" id="MobiDB-lite"/>
    </source>
</evidence>
<evidence type="ECO:0000313" key="5">
    <source>
        <dbReference type="EMBL" id="CAD5211876.1"/>
    </source>
</evidence>
<dbReference type="AlphaFoldDB" id="A0A1I7S8Q1"/>